<dbReference type="AlphaFoldDB" id="A0A072UU15"/>
<keyword evidence="7" id="KW-1185">Reference proteome</keyword>
<evidence type="ECO:0000313" key="7">
    <source>
        <dbReference type="Proteomes" id="UP000002051"/>
    </source>
</evidence>
<feature type="domain" description="AB hydrolase-1" evidence="4">
    <location>
        <begin position="2"/>
        <end position="85"/>
    </location>
</feature>
<evidence type="ECO:0000313" key="5">
    <source>
        <dbReference type="EMBL" id="KEH33137.1"/>
    </source>
</evidence>
<dbReference type="Gene3D" id="3.40.50.1820">
    <property type="entry name" value="alpha/beta hydrolase"/>
    <property type="match status" value="1"/>
</dbReference>
<keyword evidence="3" id="KW-0812">Transmembrane</keyword>
<dbReference type="STRING" id="3880.A0A072UU15"/>
<dbReference type="PANTHER" id="PTHR43329">
    <property type="entry name" value="EPOXIDE HYDROLASE"/>
    <property type="match status" value="1"/>
</dbReference>
<dbReference type="PRINTS" id="PR00412">
    <property type="entry name" value="EPOXHYDRLASE"/>
</dbReference>
<reference evidence="5 7" key="1">
    <citation type="journal article" date="2011" name="Nature">
        <title>The Medicago genome provides insight into the evolution of rhizobial symbioses.</title>
        <authorList>
            <person name="Young N.D."/>
            <person name="Debelle F."/>
            <person name="Oldroyd G.E."/>
            <person name="Geurts R."/>
            <person name="Cannon S.B."/>
            <person name="Udvardi M.K."/>
            <person name="Benedito V.A."/>
            <person name="Mayer K.F."/>
            <person name="Gouzy J."/>
            <person name="Schoof H."/>
            <person name="Van de Peer Y."/>
            <person name="Proost S."/>
            <person name="Cook D.R."/>
            <person name="Meyers B.C."/>
            <person name="Spannagl M."/>
            <person name="Cheung F."/>
            <person name="De Mita S."/>
            <person name="Krishnakumar V."/>
            <person name="Gundlach H."/>
            <person name="Zhou S."/>
            <person name="Mudge J."/>
            <person name="Bharti A.K."/>
            <person name="Murray J.D."/>
            <person name="Naoumkina M.A."/>
            <person name="Rosen B."/>
            <person name="Silverstein K.A."/>
            <person name="Tang H."/>
            <person name="Rombauts S."/>
            <person name="Zhao P.X."/>
            <person name="Zhou P."/>
            <person name="Barbe V."/>
            <person name="Bardou P."/>
            <person name="Bechner M."/>
            <person name="Bellec A."/>
            <person name="Berger A."/>
            <person name="Berges H."/>
            <person name="Bidwell S."/>
            <person name="Bisseling T."/>
            <person name="Choisne N."/>
            <person name="Couloux A."/>
            <person name="Denny R."/>
            <person name="Deshpande S."/>
            <person name="Dai X."/>
            <person name="Doyle J.J."/>
            <person name="Dudez A.M."/>
            <person name="Farmer A.D."/>
            <person name="Fouteau S."/>
            <person name="Franken C."/>
            <person name="Gibelin C."/>
            <person name="Gish J."/>
            <person name="Goldstein S."/>
            <person name="Gonzalez A.J."/>
            <person name="Green P.J."/>
            <person name="Hallab A."/>
            <person name="Hartog M."/>
            <person name="Hua A."/>
            <person name="Humphray S.J."/>
            <person name="Jeong D.H."/>
            <person name="Jing Y."/>
            <person name="Jocker A."/>
            <person name="Kenton S.M."/>
            <person name="Kim D.J."/>
            <person name="Klee K."/>
            <person name="Lai H."/>
            <person name="Lang C."/>
            <person name="Lin S."/>
            <person name="Macmil S.L."/>
            <person name="Magdelenat G."/>
            <person name="Matthews L."/>
            <person name="McCorrison J."/>
            <person name="Monaghan E.L."/>
            <person name="Mun J.H."/>
            <person name="Najar F.Z."/>
            <person name="Nicholson C."/>
            <person name="Noirot C."/>
            <person name="O'Bleness M."/>
            <person name="Paule C.R."/>
            <person name="Poulain J."/>
            <person name="Prion F."/>
            <person name="Qin B."/>
            <person name="Qu C."/>
            <person name="Retzel E.F."/>
            <person name="Riddle C."/>
            <person name="Sallet E."/>
            <person name="Samain S."/>
            <person name="Samson N."/>
            <person name="Sanders I."/>
            <person name="Saurat O."/>
            <person name="Scarpelli C."/>
            <person name="Schiex T."/>
            <person name="Segurens B."/>
            <person name="Severin A.J."/>
            <person name="Sherrier D.J."/>
            <person name="Shi R."/>
            <person name="Sims S."/>
            <person name="Singer S.R."/>
            <person name="Sinharoy S."/>
            <person name="Sterck L."/>
            <person name="Viollet A."/>
            <person name="Wang B.B."/>
            <person name="Wang K."/>
            <person name="Wang M."/>
            <person name="Wang X."/>
            <person name="Warfsmann J."/>
            <person name="Weissenbach J."/>
            <person name="White D.D."/>
            <person name="White J.D."/>
            <person name="Wiley G.B."/>
            <person name="Wincker P."/>
            <person name="Xing Y."/>
            <person name="Yang L."/>
            <person name="Yao Z."/>
            <person name="Ying F."/>
            <person name="Zhai J."/>
            <person name="Zhou L."/>
            <person name="Zuber A."/>
            <person name="Denarie J."/>
            <person name="Dixon R.A."/>
            <person name="May G.D."/>
            <person name="Schwartz D.C."/>
            <person name="Rogers J."/>
            <person name="Quetier F."/>
            <person name="Town C.D."/>
            <person name="Roe B.A."/>
        </authorList>
    </citation>
    <scope>NUCLEOTIDE SEQUENCE [LARGE SCALE GENOMIC DNA]</scope>
    <source>
        <strain evidence="5">A17</strain>
        <strain evidence="6 7">cv. Jemalong A17</strain>
    </source>
</reference>
<keyword evidence="3" id="KW-0472">Membrane</keyword>
<dbReference type="SUPFAM" id="SSF53474">
    <property type="entry name" value="alpha/beta-Hydrolases"/>
    <property type="match status" value="1"/>
</dbReference>
<feature type="transmembrane region" description="Helical" evidence="3">
    <location>
        <begin position="112"/>
        <end position="134"/>
    </location>
</feature>
<organism evidence="5 7">
    <name type="scientific">Medicago truncatula</name>
    <name type="common">Barrel medic</name>
    <name type="synonym">Medicago tribuloides</name>
    <dbReference type="NCBI Taxonomy" id="3880"/>
    <lineage>
        <taxon>Eukaryota</taxon>
        <taxon>Viridiplantae</taxon>
        <taxon>Streptophyta</taxon>
        <taxon>Embryophyta</taxon>
        <taxon>Tracheophyta</taxon>
        <taxon>Spermatophyta</taxon>
        <taxon>Magnoliopsida</taxon>
        <taxon>eudicotyledons</taxon>
        <taxon>Gunneridae</taxon>
        <taxon>Pentapetalae</taxon>
        <taxon>rosids</taxon>
        <taxon>fabids</taxon>
        <taxon>Fabales</taxon>
        <taxon>Fabaceae</taxon>
        <taxon>Papilionoideae</taxon>
        <taxon>50 kb inversion clade</taxon>
        <taxon>NPAAA clade</taxon>
        <taxon>Hologalegina</taxon>
        <taxon>IRL clade</taxon>
        <taxon>Trifolieae</taxon>
        <taxon>Medicago</taxon>
    </lineage>
</organism>
<sequence length="136" mass="15375">MALSSLGYHVVATDLRGYGDTDSPSSISSYTGFHMVGDLVALIDFLGVDQVFLVAHDWGAIIGWYLCTFRPERIKAYVCLSVPLHRRNPKLKTVDGMHAAYGDDYYVDFRFFYFYTTNFPLLFGLLIPVSRGFIVL</sequence>
<proteinExistence type="inferred from homology"/>
<evidence type="ECO:0000259" key="4">
    <source>
        <dbReference type="Pfam" id="PF00561"/>
    </source>
</evidence>
<evidence type="ECO:0000313" key="6">
    <source>
        <dbReference type="EnsemblPlants" id="KEH33137"/>
    </source>
</evidence>
<dbReference type="InterPro" id="IPR000639">
    <property type="entry name" value="Epox_hydrolase-like"/>
</dbReference>
<evidence type="ECO:0000256" key="1">
    <source>
        <dbReference type="ARBA" id="ARBA00022801"/>
    </source>
</evidence>
<dbReference type="EMBL" id="CM001219">
    <property type="protein sequence ID" value="KEH33137.1"/>
    <property type="molecule type" value="Genomic_DNA"/>
</dbReference>
<gene>
    <name evidence="5" type="ordered locus">MTR_3g024250</name>
</gene>
<keyword evidence="1 5" id="KW-0378">Hydrolase</keyword>
<comment type="similarity">
    <text evidence="2">Belongs to the AB hydrolase superfamily. Epoxide hydrolase family.</text>
</comment>
<name>A0A072UU15_MEDTR</name>
<reference evidence="6" key="3">
    <citation type="submission" date="2015-04" db="UniProtKB">
        <authorList>
            <consortium name="EnsemblPlants"/>
        </authorList>
    </citation>
    <scope>IDENTIFICATION</scope>
    <source>
        <strain evidence="6">cv. Jemalong A17</strain>
    </source>
</reference>
<dbReference type="InterPro" id="IPR000073">
    <property type="entry name" value="AB_hydrolase_1"/>
</dbReference>
<dbReference type="EnsemblPlants" id="KEH33137">
    <property type="protein sequence ID" value="KEH33137"/>
    <property type="gene ID" value="MTR_3g024250"/>
</dbReference>
<keyword evidence="3" id="KW-1133">Transmembrane helix</keyword>
<dbReference type="InterPro" id="IPR029058">
    <property type="entry name" value="AB_hydrolase_fold"/>
</dbReference>
<accession>A0A072UU15</accession>
<dbReference type="Proteomes" id="UP000002051">
    <property type="component" value="Chromosome 3"/>
</dbReference>
<protein>
    <submittedName>
        <fullName evidence="5">Epoxide hydrolase</fullName>
    </submittedName>
</protein>
<dbReference type="HOGENOM" id="CLU_155492_0_0_1"/>
<evidence type="ECO:0000256" key="2">
    <source>
        <dbReference type="ARBA" id="ARBA00038334"/>
    </source>
</evidence>
<evidence type="ECO:0000256" key="3">
    <source>
        <dbReference type="SAM" id="Phobius"/>
    </source>
</evidence>
<reference evidence="5 7" key="2">
    <citation type="journal article" date="2014" name="BMC Genomics">
        <title>An improved genome release (version Mt4.0) for the model legume Medicago truncatula.</title>
        <authorList>
            <person name="Tang H."/>
            <person name="Krishnakumar V."/>
            <person name="Bidwell S."/>
            <person name="Rosen B."/>
            <person name="Chan A."/>
            <person name="Zhou S."/>
            <person name="Gentzbittel L."/>
            <person name="Childs K.L."/>
            <person name="Yandell M."/>
            <person name="Gundlach H."/>
            <person name="Mayer K.F."/>
            <person name="Schwartz D.C."/>
            <person name="Town C.D."/>
        </authorList>
    </citation>
    <scope>GENOME REANNOTATION</scope>
    <source>
        <strain evidence="5">A17</strain>
        <strain evidence="6 7">cv. Jemalong A17</strain>
    </source>
</reference>
<dbReference type="Pfam" id="PF00561">
    <property type="entry name" value="Abhydrolase_1"/>
    <property type="match status" value="1"/>
</dbReference>
<dbReference type="GO" id="GO:0016787">
    <property type="term" value="F:hydrolase activity"/>
    <property type="evidence" value="ECO:0000318"/>
    <property type="project" value="GO_Central"/>
</dbReference>